<name>A0A6J8A7W0_MYTCO</name>
<organism evidence="1 2">
    <name type="scientific">Mytilus coruscus</name>
    <name type="common">Sea mussel</name>
    <dbReference type="NCBI Taxonomy" id="42192"/>
    <lineage>
        <taxon>Eukaryota</taxon>
        <taxon>Metazoa</taxon>
        <taxon>Spiralia</taxon>
        <taxon>Lophotrochozoa</taxon>
        <taxon>Mollusca</taxon>
        <taxon>Bivalvia</taxon>
        <taxon>Autobranchia</taxon>
        <taxon>Pteriomorphia</taxon>
        <taxon>Mytilida</taxon>
        <taxon>Mytiloidea</taxon>
        <taxon>Mytilidae</taxon>
        <taxon>Mytilinae</taxon>
        <taxon>Mytilus</taxon>
    </lineage>
</organism>
<proteinExistence type="predicted"/>
<dbReference type="AlphaFoldDB" id="A0A6J8A7W0"/>
<gene>
    <name evidence="1" type="ORF">MCOR_4282</name>
</gene>
<accession>A0A6J8A7W0</accession>
<evidence type="ECO:0000313" key="1">
    <source>
        <dbReference type="EMBL" id="CAC5362550.1"/>
    </source>
</evidence>
<keyword evidence="2" id="KW-1185">Reference proteome</keyword>
<dbReference type="OrthoDB" id="6078430at2759"/>
<evidence type="ECO:0000313" key="2">
    <source>
        <dbReference type="Proteomes" id="UP000507470"/>
    </source>
</evidence>
<dbReference type="EMBL" id="CACVKT020000743">
    <property type="protein sequence ID" value="CAC5362550.1"/>
    <property type="molecule type" value="Genomic_DNA"/>
</dbReference>
<dbReference type="Proteomes" id="UP000507470">
    <property type="component" value="Unassembled WGS sequence"/>
</dbReference>
<sequence length="586" mass="67245">MVILPLSIVGGHMTVQASNAEEDIHRLNYGVLFQKQPSLYLSREYWLHTFEVELPSNISIQSIPSCTSAVSTCYLFNSIIFHVNVLKENTMTFTHRTLMEIFDMVPETDLNLQKRKSRALLPFIGSLIKSFFGTATMDYVNLLANHINKLVKRDRQMSHALEQHGSHISSFMKVVNHRFDMLKEGMQLNHELINQLLSSGKNFEILMTNMSMVAFKQISKANEIQVQLVNTLSSIQSRINGKITPHLIPEHVLKKTINGIFNILQKDYPQFHLFQNKPSMYYQNAKFFFKRHHSRLYITMKFPISSFSSALTLYKILSFPHPISQKNITKATHILDLPNYIAITTNRRNFKTFNYETLYNCDVERFLPELTKPNIFELSPASILLTNAKEKIAKSAKKDEIIFQNLAESLLDGQITLDSNWPDTNGYIGIASITIGGISFIVCLFKHKSHNTTIMLEITSGGSRATIPVTSFPLCPSYWDIQPQVTIQNVQICNFPFGKLSVEWPGFKVINKLTKQSLIVKTCFKVGLFNYFKARRIINQPYCAYILIVHQGLATPLQENQEPSIPKITQYHEFQNNLYPNLEPYL</sequence>
<reference evidence="1 2" key="1">
    <citation type="submission" date="2020-06" db="EMBL/GenBank/DDBJ databases">
        <authorList>
            <person name="Li R."/>
            <person name="Bekaert M."/>
        </authorList>
    </citation>
    <scope>NUCLEOTIDE SEQUENCE [LARGE SCALE GENOMIC DNA]</scope>
    <source>
        <strain evidence="2">wild</strain>
    </source>
</reference>
<protein>
    <submittedName>
        <fullName evidence="1">Uncharacterized protein</fullName>
    </submittedName>
</protein>